<dbReference type="EMBL" id="ML975560">
    <property type="protein sequence ID" value="KAF1828375.1"/>
    <property type="molecule type" value="Genomic_DNA"/>
</dbReference>
<protein>
    <submittedName>
        <fullName evidence="1">Uncharacterized protein</fullName>
    </submittedName>
</protein>
<reference evidence="1" key="1">
    <citation type="submission" date="2020-01" db="EMBL/GenBank/DDBJ databases">
        <authorList>
            <consortium name="DOE Joint Genome Institute"/>
            <person name="Haridas S."/>
            <person name="Albert R."/>
            <person name="Binder M."/>
            <person name="Bloem J."/>
            <person name="Labutti K."/>
            <person name="Salamov A."/>
            <person name="Andreopoulos B."/>
            <person name="Baker S.E."/>
            <person name="Barry K."/>
            <person name="Bills G."/>
            <person name="Bluhm B.H."/>
            <person name="Cannon C."/>
            <person name="Castanera R."/>
            <person name="Culley D.E."/>
            <person name="Daum C."/>
            <person name="Ezra D."/>
            <person name="Gonzalez J.B."/>
            <person name="Henrissat B."/>
            <person name="Kuo A."/>
            <person name="Liang C."/>
            <person name="Lipzen A."/>
            <person name="Lutzoni F."/>
            <person name="Magnuson J."/>
            <person name="Mondo S."/>
            <person name="Nolan M."/>
            <person name="Ohm R."/>
            <person name="Pangilinan J."/>
            <person name="Park H.-J."/>
            <person name="Ramirez L."/>
            <person name="Alfaro M."/>
            <person name="Sun H."/>
            <person name="Tritt A."/>
            <person name="Yoshinaga Y."/>
            <person name="Zwiers L.-H."/>
            <person name="Turgeon B.G."/>
            <person name="Goodwin S.B."/>
            <person name="Spatafora J.W."/>
            <person name="Crous P.W."/>
            <person name="Grigoriev I.V."/>
        </authorList>
    </citation>
    <scope>NUCLEOTIDE SEQUENCE</scope>
    <source>
        <strain evidence="1">P77</strain>
    </source>
</reference>
<dbReference type="AlphaFoldDB" id="A0A6A5JVJ0"/>
<dbReference type="OrthoDB" id="10636473at2759"/>
<proteinExistence type="predicted"/>
<dbReference type="Proteomes" id="UP000800040">
    <property type="component" value="Unassembled WGS sequence"/>
</dbReference>
<evidence type="ECO:0000313" key="2">
    <source>
        <dbReference type="Proteomes" id="UP000800040"/>
    </source>
</evidence>
<sequence length="177" mass="20925">MFPHYFDEGYMGIDFITELSQTFYGNITICLISQDDLWSLLSRDIFGSRSVLADNIRSLLIDLSFWPLNELKGTVEKHKNTFVHRSRYNSQITKLWKLQKLRCRSGSSLILRVDCRNSLIAAKWEESLVPFVYTMKKLGFKIDVRPLRRPADYKFNFDRTHGEWQERIRTSCVFAKE</sequence>
<organism evidence="1 2">
    <name type="scientific">Decorospora gaudefroyi</name>
    <dbReference type="NCBI Taxonomy" id="184978"/>
    <lineage>
        <taxon>Eukaryota</taxon>
        <taxon>Fungi</taxon>
        <taxon>Dikarya</taxon>
        <taxon>Ascomycota</taxon>
        <taxon>Pezizomycotina</taxon>
        <taxon>Dothideomycetes</taxon>
        <taxon>Pleosporomycetidae</taxon>
        <taxon>Pleosporales</taxon>
        <taxon>Pleosporineae</taxon>
        <taxon>Pleosporaceae</taxon>
        <taxon>Decorospora</taxon>
    </lineage>
</organism>
<gene>
    <name evidence="1" type="ORF">BDW02DRAFT_574916</name>
</gene>
<keyword evidence="2" id="KW-1185">Reference proteome</keyword>
<accession>A0A6A5JVJ0</accession>
<evidence type="ECO:0000313" key="1">
    <source>
        <dbReference type="EMBL" id="KAF1828375.1"/>
    </source>
</evidence>
<name>A0A6A5JVJ0_9PLEO</name>